<evidence type="ECO:0000313" key="2">
    <source>
        <dbReference type="Proteomes" id="UP000441399"/>
    </source>
</evidence>
<sequence length="98" mass="10533">MVEPFASMRVDDAIKFRSNESVVPPPVPDAEVVMLVSADTGSPLNVPDTRSLSLPRHDVLLYEKLTDSPFSSISPDVSALLAAIQSEFALSFMSPDIG</sequence>
<protein>
    <submittedName>
        <fullName evidence="1">Uncharacterized protein</fullName>
    </submittedName>
</protein>
<evidence type="ECO:0000313" key="1">
    <source>
        <dbReference type="EMBL" id="CAA0118536.1"/>
    </source>
</evidence>
<reference evidence="1 2" key="1">
    <citation type="submission" date="2019-11" db="EMBL/GenBank/DDBJ databases">
        <authorList>
            <person name="Holert J."/>
        </authorList>
    </citation>
    <scope>NUCLEOTIDE SEQUENCE [LARGE SCALE GENOMIC DNA]</scope>
    <source>
        <strain evidence="1">SB11_3</strain>
    </source>
</reference>
<dbReference type="AlphaFoldDB" id="A0A5S9QKX9"/>
<name>A0A5S9QKX9_9GAMM</name>
<keyword evidence="2" id="KW-1185">Reference proteome</keyword>
<dbReference type="EMBL" id="CACSIO010000034">
    <property type="protein sequence ID" value="CAA0118536.1"/>
    <property type="molecule type" value="Genomic_DNA"/>
</dbReference>
<gene>
    <name evidence="1" type="ORF">OPDIPICF_02123</name>
</gene>
<organism evidence="1 2">
    <name type="scientific">BD1-7 clade bacterium</name>
    <dbReference type="NCBI Taxonomy" id="2029982"/>
    <lineage>
        <taxon>Bacteria</taxon>
        <taxon>Pseudomonadati</taxon>
        <taxon>Pseudomonadota</taxon>
        <taxon>Gammaproteobacteria</taxon>
        <taxon>Cellvibrionales</taxon>
        <taxon>Spongiibacteraceae</taxon>
        <taxon>BD1-7 clade</taxon>
    </lineage>
</organism>
<dbReference type="Proteomes" id="UP000441399">
    <property type="component" value="Unassembled WGS sequence"/>
</dbReference>
<accession>A0A5S9QKX9</accession>
<proteinExistence type="predicted"/>